<keyword evidence="1" id="KW-0472">Membrane</keyword>
<protein>
    <submittedName>
        <fullName evidence="2">Uncharacterized protein</fullName>
    </submittedName>
</protein>
<comment type="caution">
    <text evidence="2">The sequence shown here is derived from an EMBL/GenBank/DDBJ whole genome shotgun (WGS) entry which is preliminary data.</text>
</comment>
<keyword evidence="1" id="KW-0812">Transmembrane</keyword>
<keyword evidence="3" id="KW-1185">Reference proteome</keyword>
<gene>
    <name evidence="2" type="ORF">Lalb_Chr07g0187651</name>
</gene>
<feature type="transmembrane region" description="Helical" evidence="1">
    <location>
        <begin position="6"/>
        <end position="38"/>
    </location>
</feature>
<reference evidence="3" key="1">
    <citation type="journal article" date="2020" name="Nat. Commun.">
        <title>Genome sequence of the cluster root forming white lupin.</title>
        <authorList>
            <person name="Hufnagel B."/>
            <person name="Marques A."/>
            <person name="Soriano A."/>
            <person name="Marques L."/>
            <person name="Divol F."/>
            <person name="Doumas P."/>
            <person name="Sallet E."/>
            <person name="Mancinotti D."/>
            <person name="Carrere S."/>
            <person name="Marande W."/>
            <person name="Arribat S."/>
            <person name="Keller J."/>
            <person name="Huneau C."/>
            <person name="Blein T."/>
            <person name="Aime D."/>
            <person name="Laguerre M."/>
            <person name="Taylor J."/>
            <person name="Schubert V."/>
            <person name="Nelson M."/>
            <person name="Geu-Flores F."/>
            <person name="Crespi M."/>
            <person name="Gallardo-Guerrero K."/>
            <person name="Delaux P.-M."/>
            <person name="Salse J."/>
            <person name="Berges H."/>
            <person name="Guyot R."/>
            <person name="Gouzy J."/>
            <person name="Peret B."/>
        </authorList>
    </citation>
    <scope>NUCLEOTIDE SEQUENCE [LARGE SCALE GENOMIC DNA]</scope>
    <source>
        <strain evidence="3">cv. Amiga</strain>
    </source>
</reference>
<accession>A0A6A4QAK2</accession>
<sequence length="50" mass="5965">MSEILYIYIIRVVLVPFVMLLLRISSIGSCFVQFLWLFGGSFFCWKPRFQ</sequence>
<keyword evidence="1" id="KW-1133">Transmembrane helix</keyword>
<name>A0A6A4QAK2_LUPAL</name>
<evidence type="ECO:0000313" key="2">
    <source>
        <dbReference type="EMBL" id="KAE9610536.1"/>
    </source>
</evidence>
<dbReference type="EMBL" id="WOCE01000007">
    <property type="protein sequence ID" value="KAE9610536.1"/>
    <property type="molecule type" value="Genomic_DNA"/>
</dbReference>
<proteinExistence type="predicted"/>
<evidence type="ECO:0000313" key="3">
    <source>
        <dbReference type="Proteomes" id="UP000447434"/>
    </source>
</evidence>
<dbReference type="Proteomes" id="UP000447434">
    <property type="component" value="Chromosome 7"/>
</dbReference>
<organism evidence="2 3">
    <name type="scientific">Lupinus albus</name>
    <name type="common">White lupine</name>
    <name type="synonym">Lupinus termis</name>
    <dbReference type="NCBI Taxonomy" id="3870"/>
    <lineage>
        <taxon>Eukaryota</taxon>
        <taxon>Viridiplantae</taxon>
        <taxon>Streptophyta</taxon>
        <taxon>Embryophyta</taxon>
        <taxon>Tracheophyta</taxon>
        <taxon>Spermatophyta</taxon>
        <taxon>Magnoliopsida</taxon>
        <taxon>eudicotyledons</taxon>
        <taxon>Gunneridae</taxon>
        <taxon>Pentapetalae</taxon>
        <taxon>rosids</taxon>
        <taxon>fabids</taxon>
        <taxon>Fabales</taxon>
        <taxon>Fabaceae</taxon>
        <taxon>Papilionoideae</taxon>
        <taxon>50 kb inversion clade</taxon>
        <taxon>genistoids sensu lato</taxon>
        <taxon>core genistoids</taxon>
        <taxon>Genisteae</taxon>
        <taxon>Lupinus</taxon>
    </lineage>
</organism>
<evidence type="ECO:0000256" key="1">
    <source>
        <dbReference type="SAM" id="Phobius"/>
    </source>
</evidence>
<dbReference type="AlphaFoldDB" id="A0A6A4QAK2"/>